<dbReference type="InterPro" id="IPR030379">
    <property type="entry name" value="G_SEPTIN_dom"/>
</dbReference>
<keyword evidence="3" id="KW-1185">Reference proteome</keyword>
<proteinExistence type="predicted"/>
<dbReference type="GO" id="GO:0005525">
    <property type="term" value="F:GTP binding"/>
    <property type="evidence" value="ECO:0007669"/>
    <property type="project" value="InterPro"/>
</dbReference>
<evidence type="ECO:0000313" key="2">
    <source>
        <dbReference type="EMBL" id="OTF74700.1"/>
    </source>
</evidence>
<accession>A0A1Y3B1L7</accession>
<dbReference type="EMBL" id="MUJZ01045759">
    <property type="protein sequence ID" value="OTF74700.1"/>
    <property type="molecule type" value="Genomic_DNA"/>
</dbReference>
<sequence>IDTPGYGDALNCSDNYDPILQYIDEQHRKYLTNESGLNRRQIRDTRVHCCFFFISPINYGLKPADVRFLKLLQHKVNIVPLIAKSDFLTPNETLIMKKRILEEIKQHKIDIYTIPDCDPDDDIEY</sequence>
<evidence type="ECO:0000313" key="3">
    <source>
        <dbReference type="Proteomes" id="UP000194236"/>
    </source>
</evidence>
<dbReference type="SUPFAM" id="SSF52540">
    <property type="entry name" value="P-loop containing nucleoside triphosphate hydrolases"/>
    <property type="match status" value="1"/>
</dbReference>
<comment type="caution">
    <text evidence="2">The sequence shown here is derived from an EMBL/GenBank/DDBJ whole genome shotgun (WGS) entry which is preliminary data.</text>
</comment>
<organism evidence="2 3">
    <name type="scientific">Euroglyphus maynei</name>
    <name type="common">Mayne's house dust mite</name>
    <dbReference type="NCBI Taxonomy" id="6958"/>
    <lineage>
        <taxon>Eukaryota</taxon>
        <taxon>Metazoa</taxon>
        <taxon>Ecdysozoa</taxon>
        <taxon>Arthropoda</taxon>
        <taxon>Chelicerata</taxon>
        <taxon>Arachnida</taxon>
        <taxon>Acari</taxon>
        <taxon>Acariformes</taxon>
        <taxon>Sarcoptiformes</taxon>
        <taxon>Astigmata</taxon>
        <taxon>Psoroptidia</taxon>
        <taxon>Analgoidea</taxon>
        <taxon>Pyroglyphidae</taxon>
        <taxon>Pyroglyphinae</taxon>
        <taxon>Euroglyphus</taxon>
    </lineage>
</organism>
<dbReference type="Pfam" id="PF00735">
    <property type="entry name" value="Septin"/>
    <property type="match status" value="1"/>
</dbReference>
<dbReference type="Gene3D" id="3.40.50.300">
    <property type="entry name" value="P-loop containing nucleotide triphosphate hydrolases"/>
    <property type="match status" value="1"/>
</dbReference>
<dbReference type="Proteomes" id="UP000194236">
    <property type="component" value="Unassembled WGS sequence"/>
</dbReference>
<feature type="domain" description="Septin-type G" evidence="1">
    <location>
        <begin position="1"/>
        <end position="125"/>
    </location>
</feature>
<feature type="non-terminal residue" evidence="2">
    <location>
        <position position="125"/>
    </location>
</feature>
<dbReference type="InterPro" id="IPR027417">
    <property type="entry name" value="P-loop_NTPase"/>
</dbReference>
<protein>
    <recommendedName>
        <fullName evidence="1">Septin-type G domain-containing protein</fullName>
    </recommendedName>
</protein>
<name>A0A1Y3B1L7_EURMA</name>
<reference evidence="2 3" key="1">
    <citation type="submission" date="2017-03" db="EMBL/GenBank/DDBJ databases">
        <title>Genome Survey of Euroglyphus maynei.</title>
        <authorList>
            <person name="Arlian L.G."/>
            <person name="Morgan M.S."/>
            <person name="Rider S.D."/>
        </authorList>
    </citation>
    <scope>NUCLEOTIDE SEQUENCE [LARGE SCALE GENOMIC DNA]</scope>
    <source>
        <strain evidence="2">Arlian Lab</strain>
        <tissue evidence="2">Whole body</tissue>
    </source>
</reference>
<evidence type="ECO:0000259" key="1">
    <source>
        <dbReference type="PROSITE" id="PS51719"/>
    </source>
</evidence>
<feature type="non-terminal residue" evidence="2">
    <location>
        <position position="1"/>
    </location>
</feature>
<dbReference type="PROSITE" id="PS51719">
    <property type="entry name" value="G_SEPTIN"/>
    <property type="match status" value="1"/>
</dbReference>
<gene>
    <name evidence="2" type="ORF">BLA29_012782</name>
</gene>
<dbReference type="PANTHER" id="PTHR18884">
    <property type="entry name" value="SEPTIN"/>
    <property type="match status" value="1"/>
</dbReference>
<dbReference type="OrthoDB" id="416553at2759"/>
<dbReference type="AlphaFoldDB" id="A0A1Y3B1L7"/>